<keyword evidence="2 3" id="KW-0808">Transferase</keyword>
<name>A0A7W8DWX4_9BRAD</name>
<accession>A0A7W8DWX4</accession>
<dbReference type="GO" id="GO:0009244">
    <property type="term" value="P:lipopolysaccharide core region biosynthetic process"/>
    <property type="evidence" value="ECO:0007669"/>
    <property type="project" value="TreeGrafter"/>
</dbReference>
<dbReference type="GO" id="GO:0005829">
    <property type="term" value="C:cytosol"/>
    <property type="evidence" value="ECO:0007669"/>
    <property type="project" value="TreeGrafter"/>
</dbReference>
<gene>
    <name evidence="3" type="ORF">HNR60_000032</name>
</gene>
<sequence>MTSTAVIQTKQGIGDVMWHLPFIRAIAASTPERAVTFLTLPSSFARDLLSGEACVAETIYYENRGSEFARGLHLARLIGTLRARRFKALWILDRSVRPAIAALAAGIPNRIGLGFGQQQLFITNPGIDARYRPEHPIEWLKALMAAMALPLPDTEPNLTLPPSLLADMLQRYGDRPRPWTVLGIGASRPNHDWSDAQWSAFLEGLRARSRGTVFLVGGPANAARAEALIGAGGGAEVNACALSIVQSAALIRHADLYVGPDSGPLNVAAAVGTPAYGLFATTSVLNYSRFIHPILPDDGRCAPDGMTRTSPSRVLDAIAPQLASPAASTPG</sequence>
<dbReference type="CDD" id="cd03789">
    <property type="entry name" value="GT9_LPS_heptosyltransferase"/>
    <property type="match status" value="1"/>
</dbReference>
<dbReference type="AlphaFoldDB" id="A0A7W8DWX4"/>
<dbReference type="EC" id="2.4.-.-" evidence="3"/>
<dbReference type="PANTHER" id="PTHR30160">
    <property type="entry name" value="TETRAACYLDISACCHARIDE 4'-KINASE-RELATED"/>
    <property type="match status" value="1"/>
</dbReference>
<comment type="caution">
    <text evidence="3">The sequence shown here is derived from an EMBL/GenBank/DDBJ whole genome shotgun (WGS) entry which is preliminary data.</text>
</comment>
<evidence type="ECO:0000256" key="1">
    <source>
        <dbReference type="ARBA" id="ARBA00022676"/>
    </source>
</evidence>
<dbReference type="Pfam" id="PF01075">
    <property type="entry name" value="Glyco_transf_9"/>
    <property type="match status" value="1"/>
</dbReference>
<organism evidence="3 4">
    <name type="scientific">Rhodopseudomonas rhenobacensis</name>
    <dbReference type="NCBI Taxonomy" id="87461"/>
    <lineage>
        <taxon>Bacteria</taxon>
        <taxon>Pseudomonadati</taxon>
        <taxon>Pseudomonadota</taxon>
        <taxon>Alphaproteobacteria</taxon>
        <taxon>Hyphomicrobiales</taxon>
        <taxon>Nitrobacteraceae</taxon>
        <taxon>Rhodopseudomonas</taxon>
    </lineage>
</organism>
<proteinExistence type="predicted"/>
<reference evidence="3 4" key="1">
    <citation type="submission" date="2020-08" db="EMBL/GenBank/DDBJ databases">
        <title>Genomic Encyclopedia of Type Strains, Phase IV (KMG-IV): sequencing the most valuable type-strain genomes for metagenomic binning, comparative biology and taxonomic classification.</title>
        <authorList>
            <person name="Goeker M."/>
        </authorList>
    </citation>
    <scope>NUCLEOTIDE SEQUENCE [LARGE SCALE GENOMIC DNA]</scope>
    <source>
        <strain evidence="3 4">DSM 12706</strain>
    </source>
</reference>
<evidence type="ECO:0000313" key="4">
    <source>
        <dbReference type="Proteomes" id="UP000542353"/>
    </source>
</evidence>
<dbReference type="GO" id="GO:0008713">
    <property type="term" value="F:ADP-heptose-lipopolysaccharide heptosyltransferase activity"/>
    <property type="evidence" value="ECO:0007669"/>
    <property type="project" value="TreeGrafter"/>
</dbReference>
<dbReference type="Proteomes" id="UP000542353">
    <property type="component" value="Unassembled WGS sequence"/>
</dbReference>
<dbReference type="InterPro" id="IPR002201">
    <property type="entry name" value="Glyco_trans_9"/>
</dbReference>
<evidence type="ECO:0000313" key="3">
    <source>
        <dbReference type="EMBL" id="MBB5045303.1"/>
    </source>
</evidence>
<protein>
    <submittedName>
        <fullName evidence="3">Heptosyltransferase-2</fullName>
        <ecNumber evidence="3">2.4.-.-</ecNumber>
    </submittedName>
</protein>
<dbReference type="InterPro" id="IPR051199">
    <property type="entry name" value="LPS_LOS_Heptosyltrfase"/>
</dbReference>
<dbReference type="RefSeq" id="WP_184252990.1">
    <property type="nucleotide sequence ID" value="NZ_JACHIH010000001.1"/>
</dbReference>
<dbReference type="EMBL" id="JACHIH010000001">
    <property type="protein sequence ID" value="MBB5045303.1"/>
    <property type="molecule type" value="Genomic_DNA"/>
</dbReference>
<dbReference type="SUPFAM" id="SSF53756">
    <property type="entry name" value="UDP-Glycosyltransferase/glycogen phosphorylase"/>
    <property type="match status" value="1"/>
</dbReference>
<keyword evidence="1 3" id="KW-0328">Glycosyltransferase</keyword>
<dbReference type="Gene3D" id="3.40.50.2000">
    <property type="entry name" value="Glycogen Phosphorylase B"/>
    <property type="match status" value="2"/>
</dbReference>
<keyword evidence="4" id="KW-1185">Reference proteome</keyword>
<evidence type="ECO:0000256" key="2">
    <source>
        <dbReference type="ARBA" id="ARBA00022679"/>
    </source>
</evidence>